<name>A0A7C4UG96_UNCW3</name>
<evidence type="ECO:0008006" key="4">
    <source>
        <dbReference type="Google" id="ProtNLM"/>
    </source>
</evidence>
<keyword evidence="2" id="KW-0548">Nucleotidyltransferase</keyword>
<accession>A0A7C4UG96</accession>
<gene>
    <name evidence="3" type="ORF">ENV67_05040</name>
</gene>
<dbReference type="Gene3D" id="3.90.550.10">
    <property type="entry name" value="Spore Coat Polysaccharide Biosynthesis Protein SpsA, Chain A"/>
    <property type="match status" value="1"/>
</dbReference>
<evidence type="ECO:0000313" key="3">
    <source>
        <dbReference type="EMBL" id="HGW91890.1"/>
    </source>
</evidence>
<sequence length="61" mass="7241">MIRDCHKRAFRENYIDATDDASLLVRYGYEVKIFEGDPKNIKITDITDLYLFEKLIDEGRI</sequence>
<dbReference type="InterPro" id="IPR034683">
    <property type="entry name" value="IspD/TarI"/>
</dbReference>
<organism evidence="3">
    <name type="scientific">candidate division WOR-3 bacterium</name>
    <dbReference type="NCBI Taxonomy" id="2052148"/>
    <lineage>
        <taxon>Bacteria</taxon>
        <taxon>Bacteria division WOR-3</taxon>
    </lineage>
</organism>
<dbReference type="InterPro" id="IPR029044">
    <property type="entry name" value="Nucleotide-diphossugar_trans"/>
</dbReference>
<dbReference type="EMBL" id="DTHG01000064">
    <property type="protein sequence ID" value="HGW91890.1"/>
    <property type="molecule type" value="Genomic_DNA"/>
</dbReference>
<comment type="caution">
    <text evidence="3">The sequence shown here is derived from an EMBL/GenBank/DDBJ whole genome shotgun (WGS) entry which is preliminary data.</text>
</comment>
<keyword evidence="1" id="KW-0808">Transferase</keyword>
<proteinExistence type="predicted"/>
<protein>
    <recommendedName>
        <fullName evidence="4">2-C-methyl-D-erythritol 4-phosphate cytidylyltransferase</fullName>
    </recommendedName>
</protein>
<dbReference type="AlphaFoldDB" id="A0A7C4UG96"/>
<evidence type="ECO:0000256" key="2">
    <source>
        <dbReference type="ARBA" id="ARBA00022695"/>
    </source>
</evidence>
<dbReference type="Pfam" id="PF01128">
    <property type="entry name" value="IspD"/>
    <property type="match status" value="1"/>
</dbReference>
<dbReference type="SUPFAM" id="SSF53448">
    <property type="entry name" value="Nucleotide-diphospho-sugar transferases"/>
    <property type="match status" value="1"/>
</dbReference>
<reference evidence="3" key="1">
    <citation type="journal article" date="2020" name="mSystems">
        <title>Genome- and Community-Level Interaction Insights into Carbon Utilization and Element Cycling Functions of Hydrothermarchaeota in Hydrothermal Sediment.</title>
        <authorList>
            <person name="Zhou Z."/>
            <person name="Liu Y."/>
            <person name="Xu W."/>
            <person name="Pan J."/>
            <person name="Luo Z.H."/>
            <person name="Li M."/>
        </authorList>
    </citation>
    <scope>NUCLEOTIDE SEQUENCE [LARGE SCALE GENOMIC DNA]</scope>
    <source>
        <strain evidence="3">SpSt-780</strain>
    </source>
</reference>
<evidence type="ECO:0000256" key="1">
    <source>
        <dbReference type="ARBA" id="ARBA00022679"/>
    </source>
</evidence>
<dbReference type="GO" id="GO:0070567">
    <property type="term" value="F:cytidylyltransferase activity"/>
    <property type="evidence" value="ECO:0007669"/>
    <property type="project" value="InterPro"/>
</dbReference>